<feature type="domain" description="Prokaryotic-type class I peptide chain release factors" evidence="6">
    <location>
        <begin position="63"/>
        <end position="148"/>
    </location>
</feature>
<organism evidence="7 8">
    <name type="scientific">Macrostomum lignano</name>
    <dbReference type="NCBI Taxonomy" id="282301"/>
    <lineage>
        <taxon>Eukaryota</taxon>
        <taxon>Metazoa</taxon>
        <taxon>Spiralia</taxon>
        <taxon>Lophotrochozoa</taxon>
        <taxon>Platyhelminthes</taxon>
        <taxon>Rhabditophora</taxon>
        <taxon>Macrostomorpha</taxon>
        <taxon>Macrostomida</taxon>
        <taxon>Macrostomidae</taxon>
        <taxon>Macrostomum</taxon>
    </lineage>
</organism>
<dbReference type="InterPro" id="IPR045853">
    <property type="entry name" value="Pep_chain_release_fac_I_sf"/>
</dbReference>
<dbReference type="Gene3D" id="3.30.160.20">
    <property type="match status" value="1"/>
</dbReference>
<dbReference type="AlphaFoldDB" id="A0A267FXC4"/>
<dbReference type="PANTHER" id="PTHR46203">
    <property type="entry name" value="PROBABLE PEPTIDE CHAIN RELEASE FACTOR C12ORF65"/>
    <property type="match status" value="1"/>
</dbReference>
<keyword evidence="4" id="KW-0496">Mitochondrion</keyword>
<dbReference type="PANTHER" id="PTHR46203:SF1">
    <property type="entry name" value="MITOCHONDRIAL TRANSLATION RELEASE FACTOR IN RESCUE"/>
    <property type="match status" value="1"/>
</dbReference>
<feature type="region of interest" description="Disordered" evidence="5">
    <location>
        <begin position="168"/>
        <end position="196"/>
    </location>
</feature>
<comment type="subcellular location">
    <subcellularLocation>
        <location evidence="1">Mitochondrion</location>
    </subcellularLocation>
</comment>
<comment type="similarity">
    <text evidence="2">Belongs to the prokaryotic/mitochondrial release factor family.</text>
</comment>
<evidence type="ECO:0000256" key="3">
    <source>
        <dbReference type="ARBA" id="ARBA00022946"/>
    </source>
</evidence>
<evidence type="ECO:0000313" key="7">
    <source>
        <dbReference type="EMBL" id="PAA77602.1"/>
    </source>
</evidence>
<gene>
    <name evidence="7" type="ORF">BOX15_Mlig023541g1</name>
</gene>
<evidence type="ECO:0000256" key="4">
    <source>
        <dbReference type="ARBA" id="ARBA00023128"/>
    </source>
</evidence>
<accession>A0A267FXC4</accession>
<proteinExistence type="inferred from homology"/>
<dbReference type="Pfam" id="PF00472">
    <property type="entry name" value="RF-1"/>
    <property type="match status" value="1"/>
</dbReference>
<reference evidence="7 8" key="1">
    <citation type="submission" date="2017-06" db="EMBL/GenBank/DDBJ databases">
        <title>A platform for efficient transgenesis in Macrostomum lignano, a flatworm model organism for stem cell research.</title>
        <authorList>
            <person name="Berezikov E."/>
        </authorList>
    </citation>
    <scope>NUCLEOTIDE SEQUENCE [LARGE SCALE GENOMIC DNA]</scope>
    <source>
        <strain evidence="7">DV1</strain>
        <tissue evidence="7">Whole organism</tissue>
    </source>
</reference>
<evidence type="ECO:0000256" key="2">
    <source>
        <dbReference type="ARBA" id="ARBA00010835"/>
    </source>
</evidence>
<dbReference type="OrthoDB" id="277888at2759"/>
<dbReference type="GO" id="GO:0003747">
    <property type="term" value="F:translation release factor activity"/>
    <property type="evidence" value="ECO:0007669"/>
    <property type="project" value="InterPro"/>
</dbReference>
<keyword evidence="8" id="KW-1185">Reference proteome</keyword>
<name>A0A267FXC4_9PLAT</name>
<dbReference type="InterPro" id="IPR000352">
    <property type="entry name" value="Pep_chain_release_fac_I"/>
</dbReference>
<dbReference type="EMBL" id="NIVC01000733">
    <property type="protein sequence ID" value="PAA77602.1"/>
    <property type="molecule type" value="Genomic_DNA"/>
</dbReference>
<feature type="compositionally biased region" description="Low complexity" evidence="5">
    <location>
        <begin position="187"/>
        <end position="196"/>
    </location>
</feature>
<feature type="non-terminal residue" evidence="7">
    <location>
        <position position="1"/>
    </location>
</feature>
<dbReference type="InterPro" id="IPR052405">
    <property type="entry name" value="Mito_Transl_Release_Factor"/>
</dbReference>
<dbReference type="Proteomes" id="UP000215902">
    <property type="component" value="Unassembled WGS sequence"/>
</dbReference>
<sequence length="196" mass="21990">TKIRAVSLAAGGSWTSFIIATRRSLTTHGVVATRFGHHHQQHLLQRCSLSSASRRNRPSYPALDESAIREQFVSGSGPGGQKINKTQNKVVLTHLPTGTVVHCQETRSLHENRQIARRRLQEKLDVLINGEHAASLVADRERRARDRYEHGRSVSRLQMKLRLKEELANRLPQRLETPPSRDEGGDADANNGTDDR</sequence>
<protein>
    <recommendedName>
        <fullName evidence="6">Prokaryotic-type class I peptide chain release factors domain-containing protein</fullName>
    </recommendedName>
</protein>
<dbReference type="SUPFAM" id="SSF75620">
    <property type="entry name" value="Release factor"/>
    <property type="match status" value="1"/>
</dbReference>
<evidence type="ECO:0000256" key="5">
    <source>
        <dbReference type="SAM" id="MobiDB-lite"/>
    </source>
</evidence>
<evidence type="ECO:0000256" key="1">
    <source>
        <dbReference type="ARBA" id="ARBA00004173"/>
    </source>
</evidence>
<dbReference type="STRING" id="282301.A0A267FXC4"/>
<dbReference type="GO" id="GO:0005739">
    <property type="term" value="C:mitochondrion"/>
    <property type="evidence" value="ECO:0007669"/>
    <property type="project" value="UniProtKB-SubCell"/>
</dbReference>
<comment type="caution">
    <text evidence="7">The sequence shown here is derived from an EMBL/GenBank/DDBJ whole genome shotgun (WGS) entry which is preliminary data.</text>
</comment>
<keyword evidence="3" id="KW-0809">Transit peptide</keyword>
<evidence type="ECO:0000259" key="6">
    <source>
        <dbReference type="Pfam" id="PF00472"/>
    </source>
</evidence>
<evidence type="ECO:0000313" key="8">
    <source>
        <dbReference type="Proteomes" id="UP000215902"/>
    </source>
</evidence>